<name>C0E6U2_9CORY</name>
<accession>C0E6U2</accession>
<comment type="caution">
    <text evidence="1">The sequence shown here is derived from an EMBL/GenBank/DDBJ whole genome shotgun (WGS) entry which is preliminary data.</text>
</comment>
<evidence type="ECO:0000313" key="1">
    <source>
        <dbReference type="EMBL" id="EEG25802.1"/>
    </source>
</evidence>
<proteinExistence type="predicted"/>
<organism evidence="1 2">
    <name type="scientific">Corynebacterium matruchotii ATCC 33806</name>
    <dbReference type="NCBI Taxonomy" id="566549"/>
    <lineage>
        <taxon>Bacteria</taxon>
        <taxon>Bacillati</taxon>
        <taxon>Actinomycetota</taxon>
        <taxon>Actinomycetes</taxon>
        <taxon>Mycobacteriales</taxon>
        <taxon>Corynebacteriaceae</taxon>
        <taxon>Corynebacterium</taxon>
    </lineage>
</organism>
<dbReference type="AlphaFoldDB" id="C0E6U2"/>
<dbReference type="Proteomes" id="UP000006247">
    <property type="component" value="Unassembled WGS sequence"/>
</dbReference>
<sequence length="58" mass="6795">MDHGFVIKNNDLLFEIYFSATSAHDDRYYSTRLCTQPCSLTFLNYVPDYCGFPWAMKS</sequence>
<protein>
    <submittedName>
        <fullName evidence="1">Uncharacterized protein</fullName>
    </submittedName>
</protein>
<dbReference type="HOGENOM" id="CLU_2971765_0_0_11"/>
<dbReference type="EMBL" id="ACEB01000046">
    <property type="protein sequence ID" value="EEG25802.1"/>
    <property type="molecule type" value="Genomic_DNA"/>
</dbReference>
<gene>
    <name evidence="1" type="ORF">CORMATOL_02730</name>
</gene>
<evidence type="ECO:0000313" key="2">
    <source>
        <dbReference type="Proteomes" id="UP000006247"/>
    </source>
</evidence>
<reference evidence="1 2" key="1">
    <citation type="submission" date="2009-01" db="EMBL/GenBank/DDBJ databases">
        <authorList>
            <person name="Fulton L."/>
            <person name="Clifton S."/>
            <person name="Chinwalla A.T."/>
            <person name="Mitreva M."/>
            <person name="Sodergren E."/>
            <person name="Weinstock G."/>
            <person name="Clifton S."/>
            <person name="Dooling D.J."/>
            <person name="Fulton B."/>
            <person name="Minx P."/>
            <person name="Pepin K.H."/>
            <person name="Johnson M."/>
            <person name="Bhonagiri V."/>
            <person name="Nash W.E."/>
            <person name="Mardis E.R."/>
            <person name="Wilson R.K."/>
        </authorList>
    </citation>
    <scope>NUCLEOTIDE SEQUENCE [LARGE SCALE GENOMIC DNA]</scope>
    <source>
        <strain evidence="1 2">ATCC 33806</strain>
    </source>
</reference>